<evidence type="ECO:0000256" key="1">
    <source>
        <dbReference type="ARBA" id="ARBA00022737"/>
    </source>
</evidence>
<evidence type="ECO:0000256" key="4">
    <source>
        <dbReference type="SAM" id="MobiDB-lite"/>
    </source>
</evidence>
<sequence length="511" mass="53862">MIWPAYDPGLRGAQLNPSGPSGSVSPYQPAHATPKTVHSSLPAVAHRGTVCPSSCAPQPSHPILHPTLQGPPRVSSQVLPPQQSTSMHEAPTFANGHPKAGLSHEVGPIIGRGGSKTVRLLPPETRDSDLLALGSYWGRVISVRAILSHPPPPYPTRHQALPSNTICKGVGFILYENVHQAMAAISGLRQIGFEASMARDSVNLQLRQLADEGSTNLYLSNLPISFQEADLVHLLRPAQVLSVRLLRQNDVIPASERLSPGPSRGIGFARIAYRNAADEAIERLQGVFLPGSCAPLRVRYADSMGQKELKNRVCLGQTPRAATTSSRLGPTSAESPPASQYPGGPCGSLNAPSCTDPTLASSRASLEAPSAGRPGSTLSPIQEYTDHGSVLSDSNGGRSCISAHAESDESSPPPSPSLPSANTSRTTSPSPSFRSKGGATLPAFSIRPSVLHSRSAPDTVAMIKRCTEVLVSNNESHSRQHVDDGQEIVPASTMSPTPTNLRRSTSSSALH</sequence>
<dbReference type="InterPro" id="IPR000504">
    <property type="entry name" value="RRM_dom"/>
</dbReference>
<dbReference type="PROSITE" id="PS50102">
    <property type="entry name" value="RRM"/>
    <property type="match status" value="1"/>
</dbReference>
<proteinExistence type="predicted"/>
<feature type="region of interest" description="Disordered" evidence="4">
    <location>
        <begin position="473"/>
        <end position="511"/>
    </location>
</feature>
<dbReference type="OrthoDB" id="271725at2759"/>
<dbReference type="Proteomes" id="UP000198372">
    <property type="component" value="Unassembled WGS sequence"/>
</dbReference>
<accession>A0A238FE00</accession>
<feature type="region of interest" description="Disordered" evidence="4">
    <location>
        <begin position="311"/>
        <end position="440"/>
    </location>
</feature>
<feature type="compositionally biased region" description="Polar residues" evidence="4">
    <location>
        <begin position="320"/>
        <end position="338"/>
    </location>
</feature>
<keyword evidence="2 3" id="KW-0694">RNA-binding</keyword>
<feature type="compositionally biased region" description="Polar residues" evidence="4">
    <location>
        <begin position="15"/>
        <end position="26"/>
    </location>
</feature>
<organism evidence="6 7">
    <name type="scientific">Microbotryum intermedium</name>
    <dbReference type="NCBI Taxonomy" id="269621"/>
    <lineage>
        <taxon>Eukaryota</taxon>
        <taxon>Fungi</taxon>
        <taxon>Dikarya</taxon>
        <taxon>Basidiomycota</taxon>
        <taxon>Pucciniomycotina</taxon>
        <taxon>Microbotryomycetes</taxon>
        <taxon>Microbotryales</taxon>
        <taxon>Microbotryaceae</taxon>
        <taxon>Microbotryum</taxon>
    </lineage>
</organism>
<keyword evidence="1" id="KW-0677">Repeat</keyword>
<dbReference type="EMBL" id="FMSP01000004">
    <property type="protein sequence ID" value="SCV69358.1"/>
    <property type="molecule type" value="Genomic_DNA"/>
</dbReference>
<dbReference type="InterPro" id="IPR035979">
    <property type="entry name" value="RBD_domain_sf"/>
</dbReference>
<dbReference type="PANTHER" id="PTHR24012">
    <property type="entry name" value="RNA BINDING PROTEIN"/>
    <property type="match status" value="1"/>
</dbReference>
<feature type="domain" description="RRM" evidence="5">
    <location>
        <begin position="215"/>
        <end position="303"/>
    </location>
</feature>
<evidence type="ECO:0000313" key="6">
    <source>
        <dbReference type="EMBL" id="SCV69358.1"/>
    </source>
</evidence>
<evidence type="ECO:0000256" key="3">
    <source>
        <dbReference type="PROSITE-ProRule" id="PRU00176"/>
    </source>
</evidence>
<reference evidence="7" key="1">
    <citation type="submission" date="2016-09" db="EMBL/GenBank/DDBJ databases">
        <authorList>
            <person name="Jeantristanb JTB J.-T."/>
            <person name="Ricardo R."/>
        </authorList>
    </citation>
    <scope>NUCLEOTIDE SEQUENCE [LARGE SCALE GENOMIC DNA]</scope>
</reference>
<evidence type="ECO:0000259" key="5">
    <source>
        <dbReference type="PROSITE" id="PS50102"/>
    </source>
</evidence>
<dbReference type="STRING" id="269621.A0A238FE00"/>
<dbReference type="GO" id="GO:0003723">
    <property type="term" value="F:RNA binding"/>
    <property type="evidence" value="ECO:0007669"/>
    <property type="project" value="UniProtKB-UniRule"/>
</dbReference>
<evidence type="ECO:0000256" key="2">
    <source>
        <dbReference type="ARBA" id="ARBA00022884"/>
    </source>
</evidence>
<feature type="compositionally biased region" description="Polar residues" evidence="4">
    <location>
        <begin position="492"/>
        <end position="511"/>
    </location>
</feature>
<feature type="region of interest" description="Disordered" evidence="4">
    <location>
        <begin position="1"/>
        <end position="34"/>
    </location>
</feature>
<protein>
    <submittedName>
        <fullName evidence="6">BQ2448_2378 protein</fullName>
    </submittedName>
</protein>
<feature type="compositionally biased region" description="Low complexity" evidence="4">
    <location>
        <begin position="418"/>
        <end position="435"/>
    </location>
</feature>
<gene>
    <name evidence="6" type="ORF">BQ2448_2378</name>
</gene>
<name>A0A238FE00_9BASI</name>
<dbReference type="SMART" id="SM00360">
    <property type="entry name" value="RRM"/>
    <property type="match status" value="1"/>
</dbReference>
<evidence type="ECO:0000313" key="7">
    <source>
        <dbReference type="Proteomes" id="UP000198372"/>
    </source>
</evidence>
<dbReference type="InterPro" id="IPR012677">
    <property type="entry name" value="Nucleotide-bd_a/b_plait_sf"/>
</dbReference>
<dbReference type="Gene3D" id="3.30.70.330">
    <property type="match status" value="2"/>
</dbReference>
<feature type="compositionally biased region" description="Polar residues" evidence="4">
    <location>
        <begin position="350"/>
        <end position="364"/>
    </location>
</feature>
<dbReference type="SUPFAM" id="SSF54928">
    <property type="entry name" value="RNA-binding domain, RBD"/>
    <property type="match status" value="2"/>
</dbReference>
<dbReference type="AlphaFoldDB" id="A0A238FE00"/>
<keyword evidence="7" id="KW-1185">Reference proteome</keyword>